<gene>
    <name evidence="1" type="ORF">N7G274_005933</name>
</gene>
<accession>A0ABR4A9H6</accession>
<comment type="caution">
    <text evidence="1">The sequence shown here is derived from an EMBL/GenBank/DDBJ whole genome shotgun (WGS) entry which is preliminary data.</text>
</comment>
<evidence type="ECO:0000313" key="1">
    <source>
        <dbReference type="EMBL" id="KAL2041551.1"/>
    </source>
</evidence>
<protein>
    <submittedName>
        <fullName evidence="1">Uncharacterized protein</fullName>
    </submittedName>
</protein>
<keyword evidence="2" id="KW-1185">Reference proteome</keyword>
<proteinExistence type="predicted"/>
<organism evidence="1 2">
    <name type="scientific">Stereocaulon virgatum</name>
    <dbReference type="NCBI Taxonomy" id="373712"/>
    <lineage>
        <taxon>Eukaryota</taxon>
        <taxon>Fungi</taxon>
        <taxon>Dikarya</taxon>
        <taxon>Ascomycota</taxon>
        <taxon>Pezizomycotina</taxon>
        <taxon>Lecanoromycetes</taxon>
        <taxon>OSLEUM clade</taxon>
        <taxon>Lecanoromycetidae</taxon>
        <taxon>Lecanorales</taxon>
        <taxon>Lecanorineae</taxon>
        <taxon>Stereocaulaceae</taxon>
        <taxon>Stereocaulon</taxon>
    </lineage>
</organism>
<reference evidence="1 2" key="1">
    <citation type="submission" date="2024-09" db="EMBL/GenBank/DDBJ databases">
        <title>Rethinking Asexuality: The Enigmatic Case of Functional Sexual Genes in Lepraria (Stereocaulaceae).</title>
        <authorList>
            <person name="Doellman M."/>
            <person name="Sun Y."/>
            <person name="Barcenas-Pena A."/>
            <person name="Lumbsch H.T."/>
            <person name="Grewe F."/>
        </authorList>
    </citation>
    <scope>NUCLEOTIDE SEQUENCE [LARGE SCALE GENOMIC DNA]</scope>
    <source>
        <strain evidence="1 2">Mercado 3170</strain>
    </source>
</reference>
<name>A0ABR4A9H6_9LECA</name>
<dbReference type="Proteomes" id="UP001590950">
    <property type="component" value="Unassembled WGS sequence"/>
</dbReference>
<sequence>MFDPKFHKVDYCSAPNVVLVGTRLRCAWRALPWEDISGKGVGQFMKVNHEMLEEERERVPQNPDRESLHTPWRDSIYHLWNHVFYDVMKFLPEVGCSVGYFHPPSHDAFTLDYRISKDDNVAVENKGWNTNVLLIPAHRRPGVIVRATVNESQEEGTLEKELRRFDASNLTEIWYVRKGVHVTFYIEGDPKKNPQGVAAVTVCGILCSDIHESVNECCEIVQPAEDD</sequence>
<dbReference type="EMBL" id="JBEFKJ010000017">
    <property type="protein sequence ID" value="KAL2041551.1"/>
    <property type="molecule type" value="Genomic_DNA"/>
</dbReference>
<evidence type="ECO:0000313" key="2">
    <source>
        <dbReference type="Proteomes" id="UP001590950"/>
    </source>
</evidence>